<dbReference type="PROSITE" id="PS51849">
    <property type="entry name" value="RSGI_N"/>
    <property type="match status" value="1"/>
</dbReference>
<dbReference type="EMBL" id="CP000612">
    <property type="protein sequence ID" value="ABO50818.1"/>
    <property type="molecule type" value="Genomic_DNA"/>
</dbReference>
<dbReference type="Proteomes" id="UP000001556">
    <property type="component" value="Chromosome"/>
</dbReference>
<dbReference type="HOGENOM" id="CLU_803250_0_0_9"/>
<protein>
    <recommendedName>
        <fullName evidence="8">RsgI N-terminal anti-sigma domain-containing protein</fullName>
    </recommendedName>
</protein>
<keyword evidence="4 7" id="KW-1133">Transmembrane helix</keyword>
<evidence type="ECO:0000256" key="5">
    <source>
        <dbReference type="ARBA" id="ARBA00023136"/>
    </source>
</evidence>
<evidence type="ECO:0000256" key="3">
    <source>
        <dbReference type="ARBA" id="ARBA00022692"/>
    </source>
</evidence>
<feature type="transmembrane region" description="Helical" evidence="7">
    <location>
        <begin position="55"/>
        <end position="74"/>
    </location>
</feature>
<organism evidence="9 10">
    <name type="scientific">Desulforamulus reducens (strain ATCC BAA-1160 / DSM 100696 / MI-1)</name>
    <name type="common">Desulfotomaculum reducens</name>
    <dbReference type="NCBI Taxonomy" id="349161"/>
    <lineage>
        <taxon>Bacteria</taxon>
        <taxon>Bacillati</taxon>
        <taxon>Bacillota</taxon>
        <taxon>Clostridia</taxon>
        <taxon>Eubacteriales</taxon>
        <taxon>Peptococcaceae</taxon>
        <taxon>Desulforamulus</taxon>
    </lineage>
</organism>
<reference evidence="9 10" key="1">
    <citation type="submission" date="2007-03" db="EMBL/GenBank/DDBJ databases">
        <title>Complete sequence of Desulfotomaculum reducens MI-1.</title>
        <authorList>
            <consortium name="US DOE Joint Genome Institute"/>
            <person name="Copeland A."/>
            <person name="Lucas S."/>
            <person name="Lapidus A."/>
            <person name="Barry K."/>
            <person name="Detter J.C."/>
            <person name="Glavina del Rio T."/>
            <person name="Hammon N."/>
            <person name="Israni S."/>
            <person name="Dalin E."/>
            <person name="Tice H."/>
            <person name="Pitluck S."/>
            <person name="Sims D."/>
            <person name="Brettin T."/>
            <person name="Bruce D."/>
            <person name="Han C."/>
            <person name="Tapia R."/>
            <person name="Schmutz J."/>
            <person name="Larimer F."/>
            <person name="Land M."/>
            <person name="Hauser L."/>
            <person name="Kyrpides N."/>
            <person name="Kim E."/>
            <person name="Tebo B.M."/>
            <person name="Richardson P."/>
        </authorList>
    </citation>
    <scope>NUCLEOTIDE SEQUENCE [LARGE SCALE GENOMIC DNA]</scope>
    <source>
        <strain evidence="9 10">MI-1</strain>
    </source>
</reference>
<sequence>MAKVKGILVQKKGPLGVLMTSEGRFIRVMLIGKDNSLGQEIPGYELKHPSLTQSIAAASVLIVLLMGIWSQFFINTAAAYVALDINPSIELTVNDSGTVIEVKGLNEDGNELLEKVTPKKMQVYKAVESLVEEAAKCNYLNSNNNVILATVIPTKEKRTVVEQDKLETTVQLAVAQLPTPIKIVIESATEQEHSVASQNGVSVGRYLIHQGSAQRGGNISLDDLKKKGLGQLEKEKGIEIQQYLPHPKMNGKVEIKVKEKSDSDKMLKKETRAPSLKNQPNIILPPGQQKKQDPDRSFANWKEILDHPSQKEAKPVDDERDGEVEEEEIESQKRRDDRRQSYMQNEESTKNEKPAKPSQQQDNGKQRDDKEKDRQKGNDKAKKGKDH</sequence>
<dbReference type="InterPro" id="IPR055431">
    <property type="entry name" value="RsgI_M"/>
</dbReference>
<dbReference type="RefSeq" id="WP_011878616.1">
    <property type="nucleotide sequence ID" value="NC_009253.1"/>
</dbReference>
<evidence type="ECO:0000256" key="4">
    <source>
        <dbReference type="ARBA" id="ARBA00022989"/>
    </source>
</evidence>
<dbReference type="STRING" id="349161.Dred_2308"/>
<feature type="compositionally biased region" description="Basic and acidic residues" evidence="6">
    <location>
        <begin position="330"/>
        <end position="340"/>
    </location>
</feature>
<dbReference type="InterPro" id="IPR024449">
    <property type="entry name" value="Anti-sigma_RsgI_N"/>
</dbReference>
<dbReference type="Pfam" id="PF23750">
    <property type="entry name" value="RsgI_M"/>
    <property type="match status" value="1"/>
</dbReference>
<evidence type="ECO:0000256" key="1">
    <source>
        <dbReference type="ARBA" id="ARBA00004162"/>
    </source>
</evidence>
<evidence type="ECO:0000256" key="7">
    <source>
        <dbReference type="SAM" id="Phobius"/>
    </source>
</evidence>
<proteinExistence type="predicted"/>
<keyword evidence="10" id="KW-1185">Reference proteome</keyword>
<gene>
    <name evidence="9" type="ordered locus">Dred_2308</name>
</gene>
<feature type="domain" description="RsgI N-terminal anti-sigma" evidence="8">
    <location>
        <begin position="4"/>
        <end position="52"/>
    </location>
</feature>
<dbReference type="GO" id="GO:0005886">
    <property type="term" value="C:plasma membrane"/>
    <property type="evidence" value="ECO:0007669"/>
    <property type="project" value="UniProtKB-SubCell"/>
</dbReference>
<feature type="region of interest" description="Disordered" evidence="6">
    <location>
        <begin position="251"/>
        <end position="387"/>
    </location>
</feature>
<comment type="subcellular location">
    <subcellularLocation>
        <location evidence="1">Cell membrane</location>
        <topology evidence="1">Single-pass membrane protein</topology>
    </subcellularLocation>
</comment>
<keyword evidence="3 7" id="KW-0812">Transmembrane</keyword>
<evidence type="ECO:0000259" key="8">
    <source>
        <dbReference type="PROSITE" id="PS51849"/>
    </source>
</evidence>
<feature type="compositionally biased region" description="Basic and acidic residues" evidence="6">
    <location>
        <begin position="251"/>
        <end position="272"/>
    </location>
</feature>
<feature type="compositionally biased region" description="Acidic residues" evidence="6">
    <location>
        <begin position="318"/>
        <end position="329"/>
    </location>
</feature>
<evidence type="ECO:0000313" key="10">
    <source>
        <dbReference type="Proteomes" id="UP000001556"/>
    </source>
</evidence>
<evidence type="ECO:0000256" key="2">
    <source>
        <dbReference type="ARBA" id="ARBA00022475"/>
    </source>
</evidence>
<feature type="compositionally biased region" description="Basic and acidic residues" evidence="6">
    <location>
        <begin position="303"/>
        <end position="317"/>
    </location>
</feature>
<dbReference type="OrthoDB" id="9800626at2"/>
<keyword evidence="5 7" id="KW-0472">Membrane</keyword>
<name>A4J6W5_DESRM</name>
<evidence type="ECO:0000256" key="6">
    <source>
        <dbReference type="SAM" id="MobiDB-lite"/>
    </source>
</evidence>
<dbReference type="AlphaFoldDB" id="A4J6W5"/>
<accession>A4J6W5</accession>
<keyword evidence="2" id="KW-1003">Cell membrane</keyword>
<evidence type="ECO:0000313" key="9">
    <source>
        <dbReference type="EMBL" id="ABO50818.1"/>
    </source>
</evidence>
<feature type="compositionally biased region" description="Basic and acidic residues" evidence="6">
    <location>
        <begin position="364"/>
        <end position="387"/>
    </location>
</feature>
<dbReference type="KEGG" id="drm:Dred_2308"/>
<dbReference type="eggNOG" id="COG5183">
    <property type="taxonomic scope" value="Bacteria"/>
</dbReference>